<evidence type="ECO:0000313" key="1">
    <source>
        <dbReference type="EMBL" id="EFW91660.1"/>
    </source>
</evidence>
<organism evidence="1 2">
    <name type="scientific">Haladaptatus paucihalophilus DX253</name>
    <dbReference type="NCBI Taxonomy" id="797209"/>
    <lineage>
        <taxon>Archaea</taxon>
        <taxon>Methanobacteriati</taxon>
        <taxon>Methanobacteriota</taxon>
        <taxon>Stenosarchaea group</taxon>
        <taxon>Halobacteria</taxon>
        <taxon>Halobacteriales</taxon>
        <taxon>Haladaptataceae</taxon>
        <taxon>Haladaptatus</taxon>
    </lineage>
</organism>
<accession>E7QUK3</accession>
<comment type="caution">
    <text evidence="1">The sequence shown here is derived from an EMBL/GenBank/DDBJ whole genome shotgun (WGS) entry which is preliminary data.</text>
</comment>
<evidence type="ECO:0000313" key="2">
    <source>
        <dbReference type="Proteomes" id="UP000003751"/>
    </source>
</evidence>
<sequence>MCIINKYNKSLFLIYFNHTVQTQIMLFNNDLKVFLS</sequence>
<dbReference type="Proteomes" id="UP000003751">
    <property type="component" value="Unassembled WGS sequence"/>
</dbReference>
<gene>
    <name evidence="1" type="ORF">ZOD2009_12437</name>
</gene>
<name>E7QUK3_HALPU</name>
<reference evidence="1 2" key="1">
    <citation type="journal article" date="2014" name="ISME J.">
        <title>Trehalose/2-sulfotrehalose biosynthesis and glycine-betaine uptake are widely spread mechanisms for osmoadaptation in the Halobacteriales.</title>
        <authorList>
            <person name="Youssef N.H."/>
            <person name="Savage-Ashlock K.N."/>
            <person name="McCully A.L."/>
            <person name="Luedtke B."/>
            <person name="Shaw E.I."/>
            <person name="Hoff W.D."/>
            <person name="Elshahed M.S."/>
        </authorList>
    </citation>
    <scope>NUCLEOTIDE SEQUENCE [LARGE SCALE GENOMIC DNA]</scope>
    <source>
        <strain evidence="1 2">DX253</strain>
    </source>
</reference>
<proteinExistence type="predicted"/>
<dbReference type="EMBL" id="AEMG01000012">
    <property type="protein sequence ID" value="EFW91660.1"/>
    <property type="molecule type" value="Genomic_DNA"/>
</dbReference>
<dbReference type="AlphaFoldDB" id="E7QUK3"/>
<protein>
    <submittedName>
        <fullName evidence="1">Uncharacterized protein</fullName>
    </submittedName>
</protein>